<proteinExistence type="predicted"/>
<dbReference type="OrthoDB" id="2922403at2"/>
<evidence type="ECO:0000313" key="2">
    <source>
        <dbReference type="Proteomes" id="UP000236731"/>
    </source>
</evidence>
<accession>A0A1H5XUN8</accession>
<keyword evidence="2" id="KW-1185">Reference proteome</keyword>
<gene>
    <name evidence="1" type="ORF">SAMN05421877_105118</name>
</gene>
<evidence type="ECO:0000313" key="1">
    <source>
        <dbReference type="EMBL" id="SEG15110.1"/>
    </source>
</evidence>
<dbReference type="InterPro" id="IPR029069">
    <property type="entry name" value="HotDog_dom_sf"/>
</dbReference>
<dbReference type="RefSeq" id="WP_103906034.1">
    <property type="nucleotide sequence ID" value="NZ_CP049246.1"/>
</dbReference>
<reference evidence="2" key="1">
    <citation type="submission" date="2016-10" db="EMBL/GenBank/DDBJ databases">
        <authorList>
            <person name="Varghese N."/>
            <person name="Submissions S."/>
        </authorList>
    </citation>
    <scope>NUCLEOTIDE SEQUENCE [LARGE SCALE GENOMIC DNA]</scope>
    <source>
        <strain evidence="2">DSM 22361</strain>
    </source>
</reference>
<dbReference type="AlphaFoldDB" id="A0A1H5XUN8"/>
<dbReference type="Gene3D" id="3.10.129.10">
    <property type="entry name" value="Hotdog Thioesterase"/>
    <property type="match status" value="1"/>
</dbReference>
<dbReference type="SUPFAM" id="SSF54637">
    <property type="entry name" value="Thioesterase/thiol ester dehydrase-isomerase"/>
    <property type="match status" value="1"/>
</dbReference>
<dbReference type="EMBL" id="FNUT01000005">
    <property type="protein sequence ID" value="SEG15110.1"/>
    <property type="molecule type" value="Genomic_DNA"/>
</dbReference>
<protein>
    <submittedName>
        <fullName evidence="1">3-hydroxymyristoyl/3-hydroxydecanoyl-(Acyl carrier protein) dehydratase</fullName>
    </submittedName>
</protein>
<name>A0A1H5XUN8_9SPHI</name>
<dbReference type="Pfam" id="PF22817">
    <property type="entry name" value="ApeP-like"/>
    <property type="match status" value="1"/>
</dbReference>
<sequence>MKSQLFFPILDIDTICRCIPQRPPMLMVDGLLAYAEEGVTSSFRIKEDNIFVQDGFLQDVGLIEHMAQSVALHTGFGYFLRQEEAPIGYIGSINNLDIHELPSVGEEVNSSVQIIQEFSGVTLVEIETKIQDKVIAKGQMKTVIAK</sequence>
<organism evidence="1 2">
    <name type="scientific">Sphingobacterium lactis</name>
    <dbReference type="NCBI Taxonomy" id="797291"/>
    <lineage>
        <taxon>Bacteria</taxon>
        <taxon>Pseudomonadati</taxon>
        <taxon>Bacteroidota</taxon>
        <taxon>Sphingobacteriia</taxon>
        <taxon>Sphingobacteriales</taxon>
        <taxon>Sphingobacteriaceae</taxon>
        <taxon>Sphingobacterium</taxon>
    </lineage>
</organism>
<dbReference type="Proteomes" id="UP000236731">
    <property type="component" value="Unassembled WGS sequence"/>
</dbReference>
<dbReference type="InterPro" id="IPR016776">
    <property type="entry name" value="ApeP-like_dehydratase"/>
</dbReference>